<evidence type="ECO:0000256" key="2">
    <source>
        <dbReference type="ARBA" id="ARBA00022448"/>
    </source>
</evidence>
<evidence type="ECO:0000259" key="12">
    <source>
        <dbReference type="PROSITE" id="PS50929"/>
    </source>
</evidence>
<reference evidence="13" key="1">
    <citation type="submission" date="2019-11" db="EMBL/GenBank/DDBJ databases">
        <authorList>
            <person name="Feng L."/>
        </authorList>
    </citation>
    <scope>NUCLEOTIDE SEQUENCE</scope>
    <source>
        <strain evidence="13">CButyricumLFYP62</strain>
    </source>
</reference>
<dbReference type="EC" id="3.6.3.-" evidence="13"/>
<dbReference type="PROSITE" id="PS00211">
    <property type="entry name" value="ABC_TRANSPORTER_1"/>
    <property type="match status" value="1"/>
</dbReference>
<dbReference type="Gene3D" id="3.40.50.300">
    <property type="entry name" value="P-loop containing nucleotide triphosphate hydrolases"/>
    <property type="match status" value="1"/>
</dbReference>
<dbReference type="InterPro" id="IPR003439">
    <property type="entry name" value="ABC_transporter-like_ATP-bd"/>
</dbReference>
<dbReference type="PROSITE" id="PS50893">
    <property type="entry name" value="ABC_TRANSPORTER_2"/>
    <property type="match status" value="1"/>
</dbReference>
<dbReference type="CDD" id="cd07346">
    <property type="entry name" value="ABC_6TM_exporters"/>
    <property type="match status" value="1"/>
</dbReference>
<protein>
    <submittedName>
        <fullName evidence="13">Iron import ATP-binding/permease protein IrtA</fullName>
        <ecNumber evidence="13">3.6.3.-</ecNumber>
    </submittedName>
</protein>
<evidence type="ECO:0000256" key="9">
    <source>
        <dbReference type="SAM" id="Coils"/>
    </source>
</evidence>
<proteinExistence type="predicted"/>
<keyword evidence="13" id="KW-0378">Hydrolase</keyword>
<evidence type="ECO:0000256" key="10">
    <source>
        <dbReference type="SAM" id="Phobius"/>
    </source>
</evidence>
<evidence type="ECO:0000256" key="8">
    <source>
        <dbReference type="ARBA" id="ARBA00023136"/>
    </source>
</evidence>
<evidence type="ECO:0000256" key="5">
    <source>
        <dbReference type="ARBA" id="ARBA00022741"/>
    </source>
</evidence>
<feature type="domain" description="ABC transporter" evidence="11">
    <location>
        <begin position="344"/>
        <end position="579"/>
    </location>
</feature>
<dbReference type="InterPro" id="IPR003593">
    <property type="entry name" value="AAA+_ATPase"/>
</dbReference>
<dbReference type="Gene3D" id="1.20.1560.10">
    <property type="entry name" value="ABC transporter type 1, transmembrane domain"/>
    <property type="match status" value="1"/>
</dbReference>
<dbReference type="SUPFAM" id="SSF90123">
    <property type="entry name" value="ABC transporter transmembrane region"/>
    <property type="match status" value="1"/>
</dbReference>
<dbReference type="FunFam" id="3.40.50.300:FF:000221">
    <property type="entry name" value="Multidrug ABC transporter ATP-binding protein"/>
    <property type="match status" value="1"/>
</dbReference>
<name>A0A6N3D4W3_CLOBU</name>
<dbReference type="SUPFAM" id="SSF52540">
    <property type="entry name" value="P-loop containing nucleoside triphosphate hydrolases"/>
    <property type="match status" value="1"/>
</dbReference>
<dbReference type="InterPro" id="IPR017871">
    <property type="entry name" value="ABC_transporter-like_CS"/>
</dbReference>
<keyword evidence="5" id="KW-0547">Nucleotide-binding</keyword>
<dbReference type="GO" id="GO:0005886">
    <property type="term" value="C:plasma membrane"/>
    <property type="evidence" value="ECO:0007669"/>
    <property type="project" value="UniProtKB-SubCell"/>
</dbReference>
<evidence type="ECO:0000256" key="1">
    <source>
        <dbReference type="ARBA" id="ARBA00004651"/>
    </source>
</evidence>
<evidence type="ECO:0000256" key="7">
    <source>
        <dbReference type="ARBA" id="ARBA00022989"/>
    </source>
</evidence>
<keyword evidence="7 10" id="KW-1133">Transmembrane helix</keyword>
<comment type="subcellular location">
    <subcellularLocation>
        <location evidence="1">Cell membrane</location>
        <topology evidence="1">Multi-pass membrane protein</topology>
    </subcellularLocation>
</comment>
<feature type="transmembrane region" description="Helical" evidence="10">
    <location>
        <begin position="67"/>
        <end position="92"/>
    </location>
</feature>
<keyword evidence="8 10" id="KW-0472">Membrane</keyword>
<dbReference type="InterPro" id="IPR036640">
    <property type="entry name" value="ABC1_TM_sf"/>
</dbReference>
<gene>
    <name evidence="13" type="primary">irtA</name>
    <name evidence="13" type="ORF">CBLFYP62_01733</name>
</gene>
<keyword evidence="9" id="KW-0175">Coiled coil</keyword>
<organism evidence="13">
    <name type="scientific">Clostridium butyricum</name>
    <dbReference type="NCBI Taxonomy" id="1492"/>
    <lineage>
        <taxon>Bacteria</taxon>
        <taxon>Bacillati</taxon>
        <taxon>Bacillota</taxon>
        <taxon>Clostridia</taxon>
        <taxon>Eubacteriales</taxon>
        <taxon>Clostridiaceae</taxon>
        <taxon>Clostridium</taxon>
    </lineage>
</organism>
<keyword evidence="4 10" id="KW-0812">Transmembrane</keyword>
<evidence type="ECO:0000259" key="11">
    <source>
        <dbReference type="PROSITE" id="PS50893"/>
    </source>
</evidence>
<dbReference type="AlphaFoldDB" id="A0A6N3D4W3"/>
<sequence length="596" mass="67223">MEKKQISNVRLLDFAGNYKILTILGCILSGISAVLSLGPFICIWKVIQEIFRVLPNISEADNISYYGIIAVIFSIASIFIYFLALMCTHISAFRIARNMRSMVLRHILKLPFGYFDKNGSGKIRRIIDESSGETETFLAHQLPDMTGAIVTPIAMIVLLLIFDWRLGLISLIPIAIGVAFLNDMMGSKLKTSMEQYQNALEKMNNQAVEYVRGVPVVKTFQQSIYSFKNFYNAIMEYKKWTINYTISMRKPMCSFTVSINGIFALLIPAGILIIGSAVDYKEFLLNFIFYILFTPICTVMMTKIMFSGENMMLARDAVNRISEILNEKPLEEPEKSFMIQNYDIEFKNVSYSYPGQSEKAIENISFKIIEGSTIALVGPSGGGKTTIASLIARFFDTDRGNISIGGIDVRNIKCDDLMNEVSFVFQSTKLFKTSLLENIKVSKPDASIDEVFKAAEAAQCSEIFERMPNGIDTIVGNKGVYLSGGEAQRIILARAILKNTPIIILDEATAFADAENEYQIQLAFKELTRNKTVIMIAHRLSTIRNVDSIIVLKDGKINEQGTHDELISQNGLYKKMWIDYENSIKWKMNSEKEERH</sequence>
<accession>A0A6N3D4W3</accession>
<dbReference type="PANTHER" id="PTHR43394">
    <property type="entry name" value="ATP-DEPENDENT PERMEASE MDL1, MITOCHONDRIAL"/>
    <property type="match status" value="1"/>
</dbReference>
<dbReference type="GO" id="GO:0015421">
    <property type="term" value="F:ABC-type oligopeptide transporter activity"/>
    <property type="evidence" value="ECO:0007669"/>
    <property type="project" value="TreeGrafter"/>
</dbReference>
<keyword evidence="3" id="KW-1003">Cell membrane</keyword>
<feature type="transmembrane region" description="Helical" evidence="10">
    <location>
        <begin position="257"/>
        <end position="278"/>
    </location>
</feature>
<dbReference type="Pfam" id="PF00005">
    <property type="entry name" value="ABC_tran"/>
    <property type="match status" value="1"/>
</dbReference>
<keyword evidence="2" id="KW-0813">Transport</keyword>
<evidence type="ECO:0000256" key="3">
    <source>
        <dbReference type="ARBA" id="ARBA00022475"/>
    </source>
</evidence>
<dbReference type="PANTHER" id="PTHR43394:SF1">
    <property type="entry name" value="ATP-BINDING CASSETTE SUB-FAMILY B MEMBER 10, MITOCHONDRIAL"/>
    <property type="match status" value="1"/>
</dbReference>
<evidence type="ECO:0000256" key="4">
    <source>
        <dbReference type="ARBA" id="ARBA00022692"/>
    </source>
</evidence>
<dbReference type="GO" id="GO:0005524">
    <property type="term" value="F:ATP binding"/>
    <property type="evidence" value="ECO:0007669"/>
    <property type="project" value="UniProtKB-KW"/>
</dbReference>
<feature type="transmembrane region" description="Helical" evidence="10">
    <location>
        <begin position="284"/>
        <end position="306"/>
    </location>
</feature>
<dbReference type="EMBL" id="CACRTU010000016">
    <property type="protein sequence ID" value="VYU21811.1"/>
    <property type="molecule type" value="Genomic_DNA"/>
</dbReference>
<evidence type="ECO:0000313" key="13">
    <source>
        <dbReference type="EMBL" id="VYU21811.1"/>
    </source>
</evidence>
<dbReference type="RefSeq" id="WP_156736681.1">
    <property type="nucleotide sequence ID" value="NZ_CACRTU010000016.1"/>
</dbReference>
<dbReference type="InterPro" id="IPR027417">
    <property type="entry name" value="P-loop_NTPase"/>
</dbReference>
<dbReference type="SMART" id="SM00382">
    <property type="entry name" value="AAA"/>
    <property type="match status" value="1"/>
</dbReference>
<evidence type="ECO:0000256" key="6">
    <source>
        <dbReference type="ARBA" id="ARBA00022840"/>
    </source>
</evidence>
<dbReference type="InterPro" id="IPR011527">
    <property type="entry name" value="ABC1_TM_dom"/>
</dbReference>
<feature type="coiled-coil region" evidence="9">
    <location>
        <begin position="186"/>
        <end position="213"/>
    </location>
</feature>
<dbReference type="InterPro" id="IPR039421">
    <property type="entry name" value="Type_1_exporter"/>
</dbReference>
<keyword evidence="6 13" id="KW-0067">ATP-binding</keyword>
<dbReference type="PROSITE" id="PS50929">
    <property type="entry name" value="ABC_TM1F"/>
    <property type="match status" value="1"/>
</dbReference>
<dbReference type="GO" id="GO:0016887">
    <property type="term" value="F:ATP hydrolysis activity"/>
    <property type="evidence" value="ECO:0007669"/>
    <property type="project" value="InterPro"/>
</dbReference>
<dbReference type="Pfam" id="PF00664">
    <property type="entry name" value="ABC_membrane"/>
    <property type="match status" value="1"/>
</dbReference>
<feature type="transmembrane region" description="Helical" evidence="10">
    <location>
        <begin position="21"/>
        <end position="47"/>
    </location>
</feature>
<feature type="domain" description="ABC transmembrane type-1" evidence="12">
    <location>
        <begin position="23"/>
        <end position="274"/>
    </location>
</feature>